<dbReference type="AlphaFoldDB" id="A0AAP7DLU3"/>
<keyword evidence="1" id="KW-0732">Signal</keyword>
<evidence type="ECO:0000256" key="1">
    <source>
        <dbReference type="SAM" id="SignalP"/>
    </source>
</evidence>
<protein>
    <submittedName>
        <fullName evidence="2">Small-conductance mechanosensitive channel</fullName>
    </submittedName>
</protein>
<reference evidence="2 3" key="1">
    <citation type="submission" date="2020-05" db="EMBL/GenBank/DDBJ databases">
        <title>Whole genome sequencing and identification of novel metabolites from Paenibacillus alvei strain JR949.</title>
        <authorList>
            <person name="Rajendhran J."/>
            <person name="Sree Pranav P."/>
            <person name="Mahalakshmi B."/>
            <person name="Karthikeyan R."/>
        </authorList>
    </citation>
    <scope>NUCLEOTIDE SEQUENCE [LARGE SCALE GENOMIC DNA]</scope>
    <source>
        <strain evidence="2 3">JR949</strain>
    </source>
</reference>
<gene>
    <name evidence="2" type="ORF">HMI46_26335</name>
</gene>
<dbReference type="EMBL" id="JABFOR010000069">
    <property type="protein sequence ID" value="NOJ74034.1"/>
    <property type="molecule type" value="Genomic_DNA"/>
</dbReference>
<organism evidence="2 3">
    <name type="scientific">Paenibacillus alvei</name>
    <name type="common">Bacillus alvei</name>
    <dbReference type="NCBI Taxonomy" id="44250"/>
    <lineage>
        <taxon>Bacteria</taxon>
        <taxon>Bacillati</taxon>
        <taxon>Bacillota</taxon>
        <taxon>Bacilli</taxon>
        <taxon>Bacillales</taxon>
        <taxon>Paenibacillaceae</taxon>
        <taxon>Paenibacillus</taxon>
    </lineage>
</organism>
<feature type="chain" id="PRO_5042949566" evidence="1">
    <location>
        <begin position="25"/>
        <end position="230"/>
    </location>
</feature>
<feature type="signal peptide" evidence="1">
    <location>
        <begin position="1"/>
        <end position="24"/>
    </location>
</feature>
<evidence type="ECO:0000313" key="3">
    <source>
        <dbReference type="Proteomes" id="UP000552038"/>
    </source>
</evidence>
<comment type="caution">
    <text evidence="2">The sequence shown here is derived from an EMBL/GenBank/DDBJ whole genome shotgun (WGS) entry which is preliminary data.</text>
</comment>
<name>A0AAP7DLU3_PAEAL</name>
<dbReference type="RefSeq" id="WP_171419899.1">
    <property type="nucleotide sequence ID" value="NZ_JABFOR010000069.1"/>
</dbReference>
<sequence>MRKKIMSLLLATSLCFTLSASVFAESAPTPSTQTKYSLENVVPSTYFMKYKGQFQTFDQVYATFGKKVRPATIEEKTKGEVAYSVKNPDELAALLAFLNDQKQLLQNSLSEPQIVSVGNTLAAEVKTDTYEQTIYDNSLYWIKGYVTIDYVPHTGKITKTTARSALLGLTYGHTWKPDSPRITVVSDQKRKVIFTGTITSSVNVGGEIEVWNDNVNATMLVQSIPLIEKP</sequence>
<dbReference type="Proteomes" id="UP000552038">
    <property type="component" value="Unassembled WGS sequence"/>
</dbReference>
<proteinExistence type="predicted"/>
<accession>A0AAP7DLU3</accession>
<evidence type="ECO:0000313" key="2">
    <source>
        <dbReference type="EMBL" id="NOJ74034.1"/>
    </source>
</evidence>